<feature type="transmembrane region" description="Helical" evidence="1">
    <location>
        <begin position="31"/>
        <end position="47"/>
    </location>
</feature>
<dbReference type="Proteomes" id="UP000237797">
    <property type="component" value="Unassembled WGS sequence"/>
</dbReference>
<feature type="transmembrane region" description="Helical" evidence="1">
    <location>
        <begin position="7"/>
        <end position="25"/>
    </location>
</feature>
<feature type="transmembrane region" description="Helical" evidence="1">
    <location>
        <begin position="80"/>
        <end position="97"/>
    </location>
</feature>
<dbReference type="AlphaFoldDB" id="A0A2T0LDM7"/>
<evidence type="ECO:0000313" key="3">
    <source>
        <dbReference type="Proteomes" id="UP000237797"/>
    </source>
</evidence>
<protein>
    <submittedName>
        <fullName evidence="2">Uncharacterized protein</fullName>
    </submittedName>
</protein>
<organism evidence="2 3">
    <name type="scientific">Planifilum fimeticola</name>
    <dbReference type="NCBI Taxonomy" id="201975"/>
    <lineage>
        <taxon>Bacteria</taxon>
        <taxon>Bacillati</taxon>
        <taxon>Bacillota</taxon>
        <taxon>Bacilli</taxon>
        <taxon>Bacillales</taxon>
        <taxon>Thermoactinomycetaceae</taxon>
        <taxon>Planifilum</taxon>
    </lineage>
</organism>
<keyword evidence="3" id="KW-1185">Reference proteome</keyword>
<keyword evidence="1" id="KW-0812">Transmembrane</keyword>
<feature type="transmembrane region" description="Helical" evidence="1">
    <location>
        <begin position="56"/>
        <end position="74"/>
    </location>
</feature>
<gene>
    <name evidence="2" type="ORF">CLV97_11629</name>
</gene>
<evidence type="ECO:0000256" key="1">
    <source>
        <dbReference type="SAM" id="Phobius"/>
    </source>
</evidence>
<reference evidence="2 3" key="1">
    <citation type="submission" date="2018-03" db="EMBL/GenBank/DDBJ databases">
        <title>Genomic Encyclopedia of Archaeal and Bacterial Type Strains, Phase II (KMG-II): from individual species to whole genera.</title>
        <authorList>
            <person name="Goeker M."/>
        </authorList>
    </citation>
    <scope>NUCLEOTIDE SEQUENCE [LARGE SCALE GENOMIC DNA]</scope>
    <source>
        <strain evidence="2 3">DSM 44946</strain>
    </source>
</reference>
<accession>A0A2T0LDM7</accession>
<dbReference type="EMBL" id="PVNE01000016">
    <property type="protein sequence ID" value="PRX40146.1"/>
    <property type="molecule type" value="Genomic_DNA"/>
</dbReference>
<sequence length="102" mass="12006">MYGLLIFYRILILLMLVWGTVYLAGEPAYSVHLYLIALYLFVTYFELRGNPFHRGVYHLLIILLLANAGIQFFFLKEPNILSGFVSLFFAFFAWQAVRRFSR</sequence>
<comment type="caution">
    <text evidence="2">The sequence shown here is derived from an EMBL/GenBank/DDBJ whole genome shotgun (WGS) entry which is preliminary data.</text>
</comment>
<evidence type="ECO:0000313" key="2">
    <source>
        <dbReference type="EMBL" id="PRX40146.1"/>
    </source>
</evidence>
<keyword evidence="1" id="KW-1133">Transmembrane helix</keyword>
<name>A0A2T0LDM7_9BACL</name>
<keyword evidence="1" id="KW-0472">Membrane</keyword>
<proteinExistence type="predicted"/>